<protein>
    <submittedName>
        <fullName evidence="9">Type II secretion system F family protein</fullName>
    </submittedName>
</protein>
<keyword evidence="5 7" id="KW-1133">Transmembrane helix</keyword>
<evidence type="ECO:0000256" key="1">
    <source>
        <dbReference type="ARBA" id="ARBA00004651"/>
    </source>
</evidence>
<evidence type="ECO:0000256" key="7">
    <source>
        <dbReference type="SAM" id="Phobius"/>
    </source>
</evidence>
<organism evidence="9 10">
    <name type="scientific">Telluria mixta</name>
    <dbReference type="NCBI Taxonomy" id="34071"/>
    <lineage>
        <taxon>Bacteria</taxon>
        <taxon>Pseudomonadati</taxon>
        <taxon>Pseudomonadota</taxon>
        <taxon>Betaproteobacteria</taxon>
        <taxon>Burkholderiales</taxon>
        <taxon>Oxalobacteraceae</taxon>
        <taxon>Telluria group</taxon>
        <taxon>Telluria</taxon>
    </lineage>
</organism>
<dbReference type="EMBL" id="JANUHC010000008">
    <property type="protein sequence ID" value="MCS0632032.1"/>
    <property type="molecule type" value="Genomic_DNA"/>
</dbReference>
<feature type="domain" description="Type II secretion system protein GspF" evidence="8">
    <location>
        <begin position="79"/>
        <end position="202"/>
    </location>
</feature>
<dbReference type="InterPro" id="IPR018076">
    <property type="entry name" value="T2SS_GspF_dom"/>
</dbReference>
<name>A0ABT2C3R6_9BURK</name>
<comment type="subcellular location">
    <subcellularLocation>
        <location evidence="1">Cell membrane</location>
        <topology evidence="1">Multi-pass membrane protein</topology>
    </subcellularLocation>
</comment>
<keyword evidence="6 7" id="KW-0472">Membrane</keyword>
<feature type="transmembrane region" description="Helical" evidence="7">
    <location>
        <begin position="385"/>
        <end position="406"/>
    </location>
</feature>
<comment type="similarity">
    <text evidence="2">Belongs to the GSP F family.</text>
</comment>
<dbReference type="PANTHER" id="PTHR30012:SF4">
    <property type="entry name" value="MSHA BIOGENESIS PROTEIN MSHG"/>
    <property type="match status" value="1"/>
</dbReference>
<dbReference type="InterPro" id="IPR003004">
    <property type="entry name" value="GspF/PilC"/>
</dbReference>
<feature type="domain" description="Type II secretion system protein GspF" evidence="8">
    <location>
        <begin position="282"/>
        <end position="404"/>
    </location>
</feature>
<keyword evidence="3" id="KW-1003">Cell membrane</keyword>
<dbReference type="PANTHER" id="PTHR30012">
    <property type="entry name" value="GENERAL SECRETION PATHWAY PROTEIN"/>
    <property type="match status" value="1"/>
</dbReference>
<evidence type="ECO:0000256" key="3">
    <source>
        <dbReference type="ARBA" id="ARBA00022475"/>
    </source>
</evidence>
<feature type="transmembrane region" description="Helical" evidence="7">
    <location>
        <begin position="181"/>
        <end position="201"/>
    </location>
</feature>
<evidence type="ECO:0000313" key="10">
    <source>
        <dbReference type="Proteomes" id="UP001165263"/>
    </source>
</evidence>
<dbReference type="PRINTS" id="PR00812">
    <property type="entry name" value="BCTERIALGSPF"/>
</dbReference>
<proteinExistence type="inferred from homology"/>
<evidence type="ECO:0000256" key="6">
    <source>
        <dbReference type="ARBA" id="ARBA00023136"/>
    </source>
</evidence>
<dbReference type="Proteomes" id="UP001165263">
    <property type="component" value="Unassembled WGS sequence"/>
</dbReference>
<sequence>MPFFAYKGRNARGELMQGVLEGADSSAVADQLFGTGVTPLDITPTTRKATTPGNAAGANDSLWERLTRKKVTSIDVQLFSRQIYTLLKSGVPIMRGLAGLQESATNKSFARVIQDLRESLDSGRELSTAMRRHTECFTPFYLSMVRVGEMTGRLEEVFLRLFDHLEFDRDMRERVKTAMRYPTFVIIAMIAAMVVVNVFVIPQFEKVFNSFHAELPLMTRILIATSRFTVDYWPVMLGAAVAAFFGFRAWTRTTSGRLTWDRYKLRFPVAGKIIHKATMARFARSFALSIRSGVPIVQALSVVAQTADNAYLTMRLDQMRDGVERGESILRTATNAQVFTPIVLQMVAVGEESGSLDDLMDEIAQMYEREVDYELKTLSSQIEPILITFLGAMVLVLALGIFLPIWDLGKAALHH</sequence>
<comment type="caution">
    <text evidence="9">The sequence shown here is derived from an EMBL/GenBank/DDBJ whole genome shotgun (WGS) entry which is preliminary data.</text>
</comment>
<evidence type="ECO:0000256" key="2">
    <source>
        <dbReference type="ARBA" id="ARBA00005745"/>
    </source>
</evidence>
<evidence type="ECO:0000256" key="5">
    <source>
        <dbReference type="ARBA" id="ARBA00022989"/>
    </source>
</evidence>
<evidence type="ECO:0000313" key="9">
    <source>
        <dbReference type="EMBL" id="MCS0632032.1"/>
    </source>
</evidence>
<accession>A0ABT2C3R6</accession>
<dbReference type="Pfam" id="PF00482">
    <property type="entry name" value="T2SSF"/>
    <property type="match status" value="2"/>
</dbReference>
<keyword evidence="10" id="KW-1185">Reference proteome</keyword>
<gene>
    <name evidence="9" type="ORF">NX786_22140</name>
</gene>
<dbReference type="Gene3D" id="1.20.81.30">
    <property type="entry name" value="Type II secretion system (T2SS), domain F"/>
    <property type="match status" value="2"/>
</dbReference>
<dbReference type="InterPro" id="IPR042094">
    <property type="entry name" value="T2SS_GspF_sf"/>
</dbReference>
<evidence type="ECO:0000259" key="8">
    <source>
        <dbReference type="Pfam" id="PF00482"/>
    </source>
</evidence>
<evidence type="ECO:0000256" key="4">
    <source>
        <dbReference type="ARBA" id="ARBA00022692"/>
    </source>
</evidence>
<reference evidence="9" key="1">
    <citation type="submission" date="2022-08" db="EMBL/GenBank/DDBJ databases">
        <title>Reclassification of Massilia species as members of the genera Telluria, Duganella, Pseudoduganella, Mokoshia gen. nov. and Zemynaea gen. nov. using orthogonal and non-orthogonal genome-based approaches.</title>
        <authorList>
            <person name="Bowman J.P."/>
        </authorList>
    </citation>
    <scope>NUCLEOTIDE SEQUENCE</scope>
    <source>
        <strain evidence="9">LMG 11547</strain>
    </source>
</reference>
<dbReference type="RefSeq" id="WP_259451068.1">
    <property type="nucleotide sequence ID" value="NZ_CP119520.1"/>
</dbReference>
<feature type="transmembrane region" description="Helical" evidence="7">
    <location>
        <begin position="232"/>
        <end position="250"/>
    </location>
</feature>
<keyword evidence="4 7" id="KW-0812">Transmembrane</keyword>